<evidence type="ECO:0000256" key="3">
    <source>
        <dbReference type="ARBA" id="ARBA00022989"/>
    </source>
</evidence>
<evidence type="ECO:0000256" key="5">
    <source>
        <dbReference type="SAM" id="Phobius"/>
    </source>
</evidence>
<feature type="transmembrane region" description="Helical" evidence="5">
    <location>
        <begin position="250"/>
        <end position="271"/>
    </location>
</feature>
<keyword evidence="2 5" id="KW-0812">Transmembrane</keyword>
<sequence length="280" mass="31075">MTSNNLVRFSPGVTPLHTLCGQVKVLLFIVTIILTISTFDCRILLAVTAVAAAALASLKPNWKIIWALMLVAMGLNTVNLILFYLFNPHIGCEFVGTCTELFRFTERLVMPAETLWYFAVRTLKVVAMFLVSLWLIFVVTPTQLAAGFNRVGLPYKLSMVFSIALRYLPDLIKDYKNISASIQARGLELGRKKTTLKAKIEGVVSIAVPLILSSFDDVGVIADALDLRGFGKNKKRTWYVETPYGRLDKICLVLAAVLAALTAAYMAYGVIVKPPMWYPF</sequence>
<gene>
    <name evidence="6" type="ORF">D4A47_02180</name>
</gene>
<reference evidence="6 7" key="1">
    <citation type="submission" date="2018-10" db="EMBL/GenBank/DDBJ databases">
        <title>Anaerotruncus faecis sp. nov., isolated from human feces.</title>
        <authorList>
            <person name="Wang Y.-J."/>
        </authorList>
    </citation>
    <scope>NUCLEOTIDE SEQUENCE [LARGE SCALE GENOMIC DNA]</scope>
    <source>
        <strain evidence="6 7">22A2-44</strain>
    </source>
</reference>
<dbReference type="RefSeq" id="WP_101551288.1">
    <property type="nucleotide sequence ID" value="NZ_DBFNFR010000086.1"/>
</dbReference>
<evidence type="ECO:0000313" key="6">
    <source>
        <dbReference type="EMBL" id="RLL14812.1"/>
    </source>
</evidence>
<feature type="transmembrane region" description="Helical" evidence="5">
    <location>
        <begin position="64"/>
        <end position="86"/>
    </location>
</feature>
<dbReference type="EMBL" id="RCHT01000001">
    <property type="protein sequence ID" value="RLL14812.1"/>
    <property type="molecule type" value="Genomic_DNA"/>
</dbReference>
<dbReference type="CDD" id="cd16914">
    <property type="entry name" value="EcfT"/>
    <property type="match status" value="1"/>
</dbReference>
<evidence type="ECO:0000256" key="2">
    <source>
        <dbReference type="ARBA" id="ARBA00022692"/>
    </source>
</evidence>
<accession>A0A498CUP8</accession>
<dbReference type="AlphaFoldDB" id="A0A498CUP8"/>
<protein>
    <submittedName>
        <fullName evidence="6">Energy-coupling factor transporter transmembrane protein EcfT</fullName>
    </submittedName>
</protein>
<organism evidence="6 7">
    <name type="scientific">Anaerotruncus massiliensis</name>
    <name type="common">ex Liu et al. 2021</name>
    <dbReference type="NCBI Taxonomy" id="2321404"/>
    <lineage>
        <taxon>Bacteria</taxon>
        <taxon>Bacillati</taxon>
        <taxon>Bacillota</taxon>
        <taxon>Clostridia</taxon>
        <taxon>Eubacteriales</taxon>
        <taxon>Oscillospiraceae</taxon>
        <taxon>Anaerotruncus</taxon>
    </lineage>
</organism>
<feature type="transmembrane region" description="Helical" evidence="5">
    <location>
        <begin position="115"/>
        <end position="140"/>
    </location>
</feature>
<dbReference type="Proteomes" id="UP000276301">
    <property type="component" value="Unassembled WGS sequence"/>
</dbReference>
<feature type="transmembrane region" description="Helical" evidence="5">
    <location>
        <begin position="25"/>
        <end position="52"/>
    </location>
</feature>
<proteinExistence type="predicted"/>
<keyword evidence="4 5" id="KW-0472">Membrane</keyword>
<evidence type="ECO:0000313" key="7">
    <source>
        <dbReference type="Proteomes" id="UP000276301"/>
    </source>
</evidence>
<evidence type="ECO:0000256" key="1">
    <source>
        <dbReference type="ARBA" id="ARBA00004141"/>
    </source>
</evidence>
<evidence type="ECO:0000256" key="4">
    <source>
        <dbReference type="ARBA" id="ARBA00023136"/>
    </source>
</evidence>
<dbReference type="GO" id="GO:0005886">
    <property type="term" value="C:plasma membrane"/>
    <property type="evidence" value="ECO:0007669"/>
    <property type="project" value="TreeGrafter"/>
</dbReference>
<dbReference type="Pfam" id="PF02361">
    <property type="entry name" value="CbiQ"/>
    <property type="match status" value="1"/>
</dbReference>
<dbReference type="PANTHER" id="PTHR33514">
    <property type="entry name" value="PROTEIN ABCI12, CHLOROPLASTIC"/>
    <property type="match status" value="1"/>
</dbReference>
<name>A0A498CUP8_9FIRM</name>
<comment type="caution">
    <text evidence="6">The sequence shown here is derived from an EMBL/GenBank/DDBJ whole genome shotgun (WGS) entry which is preliminary data.</text>
</comment>
<keyword evidence="3 5" id="KW-1133">Transmembrane helix</keyword>
<dbReference type="PANTHER" id="PTHR33514:SF1">
    <property type="entry name" value="ABC TRANSPORTER PERMEASE"/>
    <property type="match status" value="1"/>
</dbReference>
<keyword evidence="7" id="KW-1185">Reference proteome</keyword>
<dbReference type="InterPro" id="IPR003339">
    <property type="entry name" value="ABC/ECF_trnsptr_transmembrane"/>
</dbReference>
<comment type="subcellular location">
    <subcellularLocation>
        <location evidence="1">Membrane</location>
        <topology evidence="1">Multi-pass membrane protein</topology>
    </subcellularLocation>
</comment>